<comment type="caution">
    <text evidence="8">The sequence shown here is derived from an EMBL/GenBank/DDBJ whole genome shotgun (WGS) entry which is preliminary data.</text>
</comment>
<dbReference type="PANTHER" id="PTHR31942:SF54">
    <property type="entry name" value="MLO-LIKE PROTEIN 13"/>
    <property type="match status" value="1"/>
</dbReference>
<proteinExistence type="inferred from homology"/>
<sequence>MFSGPAENTDQHDTFVKQHAQGYWRKAAVVSWTVSLAVFGTRKLLVVSAQVILQTVLWLRGGFIRAHCSGHPEFDFHKYMMRTLEVDFKKIVGISVMVQVVCSHITLPLYALVTQVDVLFHASVMLFCSSEKGSSTGRNATQIDRIAKESNESLRTEEQATISVVSQGFQYYLPVFLEKF</sequence>
<dbReference type="Pfam" id="PF03094">
    <property type="entry name" value="Mlo"/>
    <property type="match status" value="1"/>
</dbReference>
<evidence type="ECO:0000313" key="9">
    <source>
        <dbReference type="Proteomes" id="UP001396334"/>
    </source>
</evidence>
<keyword evidence="4" id="KW-0611">Plant defense</keyword>
<evidence type="ECO:0000256" key="4">
    <source>
        <dbReference type="ARBA" id="ARBA00022821"/>
    </source>
</evidence>
<keyword evidence="3" id="KW-0812">Transmembrane</keyword>
<keyword evidence="9" id="KW-1185">Reference proteome</keyword>
<keyword evidence="6" id="KW-0472">Membrane</keyword>
<protein>
    <submittedName>
        <fullName evidence="8">Uncharacterized protein</fullName>
    </submittedName>
</protein>
<dbReference type="Proteomes" id="UP001396334">
    <property type="component" value="Unassembled WGS sequence"/>
</dbReference>
<evidence type="ECO:0000256" key="2">
    <source>
        <dbReference type="ARBA" id="ARBA00006574"/>
    </source>
</evidence>
<evidence type="ECO:0000256" key="3">
    <source>
        <dbReference type="ARBA" id="ARBA00022692"/>
    </source>
</evidence>
<keyword evidence="5" id="KW-1133">Transmembrane helix</keyword>
<reference evidence="8 9" key="1">
    <citation type="journal article" date="2024" name="G3 (Bethesda)">
        <title>Genome assembly of Hibiscus sabdariffa L. provides insights into metabolisms of medicinal natural products.</title>
        <authorList>
            <person name="Kim T."/>
        </authorList>
    </citation>
    <scope>NUCLEOTIDE SEQUENCE [LARGE SCALE GENOMIC DNA]</scope>
    <source>
        <strain evidence="8">TK-2024</strain>
        <tissue evidence="8">Old leaves</tissue>
    </source>
</reference>
<keyword evidence="7" id="KW-0568">Pathogenesis-related protein</keyword>
<dbReference type="PANTHER" id="PTHR31942">
    <property type="entry name" value="MLO-LIKE PROTEIN 1"/>
    <property type="match status" value="1"/>
</dbReference>
<organism evidence="8 9">
    <name type="scientific">Hibiscus sabdariffa</name>
    <name type="common">roselle</name>
    <dbReference type="NCBI Taxonomy" id="183260"/>
    <lineage>
        <taxon>Eukaryota</taxon>
        <taxon>Viridiplantae</taxon>
        <taxon>Streptophyta</taxon>
        <taxon>Embryophyta</taxon>
        <taxon>Tracheophyta</taxon>
        <taxon>Spermatophyta</taxon>
        <taxon>Magnoliopsida</taxon>
        <taxon>eudicotyledons</taxon>
        <taxon>Gunneridae</taxon>
        <taxon>Pentapetalae</taxon>
        <taxon>rosids</taxon>
        <taxon>malvids</taxon>
        <taxon>Malvales</taxon>
        <taxon>Malvaceae</taxon>
        <taxon>Malvoideae</taxon>
        <taxon>Hibiscus</taxon>
    </lineage>
</organism>
<comment type="subcellular location">
    <subcellularLocation>
        <location evidence="1">Membrane</location>
        <topology evidence="1">Multi-pass membrane protein</topology>
    </subcellularLocation>
</comment>
<comment type="similarity">
    <text evidence="2">Belongs to the MLO family.</text>
</comment>
<dbReference type="InterPro" id="IPR004326">
    <property type="entry name" value="Mlo"/>
</dbReference>
<evidence type="ECO:0000256" key="5">
    <source>
        <dbReference type="ARBA" id="ARBA00022989"/>
    </source>
</evidence>
<evidence type="ECO:0000256" key="7">
    <source>
        <dbReference type="ARBA" id="ARBA00023265"/>
    </source>
</evidence>
<evidence type="ECO:0000313" key="8">
    <source>
        <dbReference type="EMBL" id="KAK9030644.1"/>
    </source>
</evidence>
<dbReference type="EMBL" id="JBBPBN010000010">
    <property type="protein sequence ID" value="KAK9030644.1"/>
    <property type="molecule type" value="Genomic_DNA"/>
</dbReference>
<name>A0ABR2SZP2_9ROSI</name>
<accession>A0ABR2SZP2</accession>
<evidence type="ECO:0000256" key="6">
    <source>
        <dbReference type="ARBA" id="ARBA00023136"/>
    </source>
</evidence>
<gene>
    <name evidence="8" type="ORF">V6N11_032062</name>
</gene>
<evidence type="ECO:0000256" key="1">
    <source>
        <dbReference type="ARBA" id="ARBA00004141"/>
    </source>
</evidence>